<evidence type="ECO:0000313" key="3">
    <source>
        <dbReference type="EMBL" id="GLI44121.1"/>
    </source>
</evidence>
<feature type="transmembrane region" description="Helical" evidence="2">
    <location>
        <begin position="43"/>
        <end position="64"/>
    </location>
</feature>
<sequence>MNPSAPAARRIRFNPWWIGIFCAAGIIFGSAGTFMRGPELFDLLFLSSWLTLNTLLAVGVLSYMRVSSESVAIFRNNRGWEKFTLRPGDQIVATHENVFIWRREGYYEDLRANPIWTGQRQWTRLQEWTAEHWPQPADAPTRWPSPQDTSQLQ</sequence>
<evidence type="ECO:0000256" key="1">
    <source>
        <dbReference type="SAM" id="MobiDB-lite"/>
    </source>
</evidence>
<feature type="transmembrane region" description="Helical" evidence="2">
    <location>
        <begin position="16"/>
        <end position="37"/>
    </location>
</feature>
<dbReference type="RefSeq" id="WP_270114819.1">
    <property type="nucleotide sequence ID" value="NZ_BAAAOL010000007.1"/>
</dbReference>
<keyword evidence="4" id="KW-1185">Reference proteome</keyword>
<protein>
    <submittedName>
        <fullName evidence="3">Uncharacterized protein</fullName>
    </submittedName>
</protein>
<accession>A0A9W6GBR6</accession>
<organism evidence="3 4">
    <name type="scientific">Glycomyces algeriensis</name>
    <dbReference type="NCBI Taxonomy" id="256037"/>
    <lineage>
        <taxon>Bacteria</taxon>
        <taxon>Bacillati</taxon>
        <taxon>Actinomycetota</taxon>
        <taxon>Actinomycetes</taxon>
        <taxon>Glycomycetales</taxon>
        <taxon>Glycomycetaceae</taxon>
        <taxon>Glycomyces</taxon>
    </lineage>
</organism>
<name>A0A9W6GBR6_9ACTN</name>
<evidence type="ECO:0000256" key="2">
    <source>
        <dbReference type="SAM" id="Phobius"/>
    </source>
</evidence>
<feature type="region of interest" description="Disordered" evidence="1">
    <location>
        <begin position="134"/>
        <end position="153"/>
    </location>
</feature>
<dbReference type="Proteomes" id="UP001144313">
    <property type="component" value="Unassembled WGS sequence"/>
</dbReference>
<keyword evidence="2" id="KW-1133">Transmembrane helix</keyword>
<dbReference type="EMBL" id="BSDT01000001">
    <property type="protein sequence ID" value="GLI44121.1"/>
    <property type="molecule type" value="Genomic_DNA"/>
</dbReference>
<proteinExistence type="predicted"/>
<dbReference type="AlphaFoldDB" id="A0A9W6GBR6"/>
<comment type="caution">
    <text evidence="3">The sequence shown here is derived from an EMBL/GenBank/DDBJ whole genome shotgun (WGS) entry which is preliminary data.</text>
</comment>
<keyword evidence="2" id="KW-0812">Transmembrane</keyword>
<feature type="compositionally biased region" description="Polar residues" evidence="1">
    <location>
        <begin position="144"/>
        <end position="153"/>
    </location>
</feature>
<evidence type="ECO:0000313" key="4">
    <source>
        <dbReference type="Proteomes" id="UP001144313"/>
    </source>
</evidence>
<reference evidence="3" key="1">
    <citation type="submission" date="2022-12" db="EMBL/GenBank/DDBJ databases">
        <title>Reference genome sequencing for broad-spectrum identification of bacterial and archaeal isolates by mass spectrometry.</title>
        <authorList>
            <person name="Sekiguchi Y."/>
            <person name="Tourlousse D.M."/>
        </authorList>
    </citation>
    <scope>NUCLEOTIDE SEQUENCE</scope>
    <source>
        <strain evidence="3">LLR39Z86</strain>
    </source>
</reference>
<gene>
    <name evidence="3" type="ORF">GALLR39Z86_39710</name>
</gene>
<keyword evidence="2" id="KW-0472">Membrane</keyword>